<dbReference type="InterPro" id="IPR036775">
    <property type="entry name" value="DNA_pol_Y-fam_lit_finger_sf"/>
</dbReference>
<dbReference type="EMBL" id="ABEXCJ040000014">
    <property type="protein sequence ID" value="ELR5219659.1"/>
    <property type="molecule type" value="Genomic_DNA"/>
</dbReference>
<dbReference type="Gene3D" id="3.40.1170.60">
    <property type="match status" value="1"/>
</dbReference>
<keyword evidence="3" id="KW-0548">Nucleotidyltransferase</keyword>
<dbReference type="GO" id="GO:0003887">
    <property type="term" value="F:DNA-directed DNA polymerase activity"/>
    <property type="evidence" value="ECO:0007669"/>
    <property type="project" value="UniProtKB-EC"/>
</dbReference>
<dbReference type="NCBIfam" id="NF002955">
    <property type="entry name" value="PRK03609.1"/>
    <property type="match status" value="1"/>
</dbReference>
<sequence>MFALVDVNSFYASCERIFRPDIANKPVIVLSNNDGCVIARSKEVKLLGIKMGALYFEIQSLIKKHDIQVFSSNYALYADISNRVMDTLSDFAPRVETYSIDEQYLDMTGMSRYFPLEDYGRKIQQRILQIAHVPVGVGFAQTKTLAKLANHAAKTWTKTGGVVDLSATSRQKRLMSLVPVNEVWGVGRKISNRLNAMGIVTALDLARAETTMIRKTFGVVVERTVRELNGESCIELEEVAKTKEQIICSRSFGKKIELYEHMHQAICEYSERAAEKLRAEKRVCSFVSVFIQTSHYASGPQYYNHRSERLEYPSADTRDIINAAVRLLKTIWKSGVKYHKAGIMLTDFSDPSVNSSN</sequence>
<dbReference type="PROSITE" id="PS50173">
    <property type="entry name" value="UMUC"/>
    <property type="match status" value="1"/>
</dbReference>
<dbReference type="PANTHER" id="PTHR11076:SF34">
    <property type="entry name" value="PROTEIN UMUC"/>
    <property type="match status" value="1"/>
</dbReference>
<dbReference type="GO" id="GO:0006281">
    <property type="term" value="P:DNA repair"/>
    <property type="evidence" value="ECO:0007669"/>
    <property type="project" value="InterPro"/>
</dbReference>
<dbReference type="GO" id="GO:0042276">
    <property type="term" value="P:error-prone translesion synthesis"/>
    <property type="evidence" value="ECO:0007669"/>
    <property type="project" value="TreeGrafter"/>
</dbReference>
<dbReference type="Proteomes" id="UP000216001">
    <property type="component" value="Unassembled WGS sequence"/>
</dbReference>
<feature type="domain" description="UmuC" evidence="2">
    <location>
        <begin position="2"/>
        <end position="187"/>
    </location>
</feature>
<reference evidence="7 8" key="1">
    <citation type="submission" date="2017-07" db="EMBL/GenBank/DDBJ databases">
        <title>blaIMP-27 on transferable plasmids in Proteus mirabilis and Providencia rettgeri.</title>
        <authorList>
            <person name="Potter R."/>
        </authorList>
    </citation>
    <scope>NUCLEOTIDE SEQUENCE [LARGE SCALE GENOMIC DNA]</scope>
    <source>
        <strain evidence="7 8">PR1</strain>
        <plasmid evidence="7">pPR1</plasmid>
    </source>
</reference>
<dbReference type="GO" id="GO:0003684">
    <property type="term" value="F:damaged DNA binding"/>
    <property type="evidence" value="ECO:0007669"/>
    <property type="project" value="InterPro"/>
</dbReference>
<organism evidence="7 8">
    <name type="scientific">Providencia rettgeri</name>
    <dbReference type="NCBI Taxonomy" id="587"/>
    <lineage>
        <taxon>Bacteria</taxon>
        <taxon>Pseudomonadati</taxon>
        <taxon>Pseudomonadota</taxon>
        <taxon>Gammaproteobacteria</taxon>
        <taxon>Enterobacterales</taxon>
        <taxon>Morganellaceae</taxon>
        <taxon>Providencia</taxon>
    </lineage>
</organism>
<comment type="similarity">
    <text evidence="1">Belongs to the DNA polymerase type-Y family.</text>
</comment>
<dbReference type="GO" id="GO:0005829">
    <property type="term" value="C:cytosol"/>
    <property type="evidence" value="ECO:0007669"/>
    <property type="project" value="TreeGrafter"/>
</dbReference>
<keyword evidence="7" id="KW-0614">Plasmid</keyword>
<keyword evidence="3" id="KW-0808">Transferase</keyword>
<dbReference type="Gene3D" id="3.30.70.270">
    <property type="match status" value="1"/>
</dbReference>
<name>A0A264VKL7_PRORE</name>
<dbReference type="AlphaFoldDB" id="A0A264VKL7"/>
<dbReference type="InterPro" id="IPR017961">
    <property type="entry name" value="DNA_pol_Y-fam_little_finger"/>
</dbReference>
<dbReference type="InterPro" id="IPR050116">
    <property type="entry name" value="DNA_polymerase-Y"/>
</dbReference>
<gene>
    <name evidence="3" type="primary">umuC</name>
    <name evidence="7" type="ORF">CHI95_25235</name>
    <name evidence="5" type="ORF">M0K77_004225</name>
    <name evidence="6" type="ORF">M0K77_004675</name>
    <name evidence="3" type="ORF">M0K77_RS21125</name>
    <name evidence="4" type="ORF">M0K77_RS23375</name>
</gene>
<dbReference type="STRING" id="587.RB151_016630"/>
<proteinExistence type="inferred from homology"/>
<dbReference type="Pfam" id="PF00817">
    <property type="entry name" value="IMS"/>
    <property type="match status" value="1"/>
</dbReference>
<evidence type="ECO:0000313" key="5">
    <source>
        <dbReference type="EMBL" id="EMR4591846.1"/>
    </source>
</evidence>
<evidence type="ECO:0000313" key="4">
    <source>
        <dbReference type="EMBL" id="ELR5220087.1"/>
    </source>
</evidence>
<dbReference type="Gene3D" id="3.30.1490.100">
    <property type="entry name" value="DNA polymerase, Y-family, little finger domain"/>
    <property type="match status" value="1"/>
</dbReference>
<dbReference type="EMBL" id="NOWC01000095">
    <property type="protein sequence ID" value="OZS71886.1"/>
    <property type="molecule type" value="Genomic_DNA"/>
</dbReference>
<dbReference type="EMBL" id="ABEXCJ040000049">
    <property type="protein sequence ID" value="ELR5220087.1"/>
    <property type="molecule type" value="Genomic_DNA"/>
</dbReference>
<dbReference type="InterPro" id="IPR001126">
    <property type="entry name" value="UmuC"/>
</dbReference>
<reference evidence="3" key="2">
    <citation type="submission" date="2023-10" db="EMBL/GenBank/DDBJ databases">
        <authorList>
            <consortium name="Clinical and Environmental Microbiology Branch: Whole genome sequencing antimicrobial resistance pathogens in the healthcare setting"/>
        </authorList>
    </citation>
    <scope>NUCLEOTIDE SEQUENCE</scope>
    <source>
        <strain evidence="3">2020QW-00022</strain>
    </source>
</reference>
<dbReference type="InterPro" id="IPR043128">
    <property type="entry name" value="Rev_trsase/Diguanyl_cyclase"/>
</dbReference>
<dbReference type="RefSeq" id="WP_094963265.1">
    <property type="nucleotide sequence ID" value="NZ_CP141743.1"/>
</dbReference>
<dbReference type="EMBL" id="ABEXCJ050000014">
    <property type="protein sequence ID" value="EMR4591846.1"/>
    <property type="molecule type" value="Genomic_DNA"/>
</dbReference>
<dbReference type="EC" id="2.7.7.7" evidence="3"/>
<dbReference type="EMBL" id="ABEXCJ050000049">
    <property type="protein sequence ID" value="EMR4592274.1"/>
    <property type="molecule type" value="Genomic_DNA"/>
</dbReference>
<dbReference type="GeneID" id="79719097"/>
<evidence type="ECO:0000313" key="3">
    <source>
        <dbReference type="EMBL" id="ELR5219659.1"/>
    </source>
</evidence>
<evidence type="ECO:0000313" key="6">
    <source>
        <dbReference type="EMBL" id="EMR4592274.1"/>
    </source>
</evidence>
<evidence type="ECO:0000313" key="7">
    <source>
        <dbReference type="EMBL" id="OZS71886.1"/>
    </source>
</evidence>
<dbReference type="GO" id="GO:0009432">
    <property type="term" value="P:SOS response"/>
    <property type="evidence" value="ECO:0007669"/>
    <property type="project" value="TreeGrafter"/>
</dbReference>
<evidence type="ECO:0000259" key="2">
    <source>
        <dbReference type="PROSITE" id="PS50173"/>
    </source>
</evidence>
<dbReference type="SUPFAM" id="SSF56672">
    <property type="entry name" value="DNA/RNA polymerases"/>
    <property type="match status" value="1"/>
</dbReference>
<dbReference type="CDD" id="cd01700">
    <property type="entry name" value="PolY_Pol_V_umuC"/>
    <property type="match status" value="1"/>
</dbReference>
<dbReference type="PANTHER" id="PTHR11076">
    <property type="entry name" value="DNA REPAIR POLYMERASE UMUC / TRANSFERASE FAMILY MEMBER"/>
    <property type="match status" value="1"/>
</dbReference>
<accession>A0A264VKL7</accession>
<evidence type="ECO:0000313" key="8">
    <source>
        <dbReference type="Proteomes" id="UP000216001"/>
    </source>
</evidence>
<protein>
    <submittedName>
        <fullName evidence="3 7">DNA polymerase V subunit UmuC</fullName>
        <ecNumber evidence="3">2.7.7.7</ecNumber>
    </submittedName>
</protein>
<evidence type="ECO:0000256" key="1">
    <source>
        <dbReference type="ARBA" id="ARBA00010945"/>
    </source>
</evidence>
<dbReference type="Gene3D" id="1.10.150.20">
    <property type="entry name" value="5' to 3' exonuclease, C-terminal subdomain"/>
    <property type="match status" value="1"/>
</dbReference>
<dbReference type="SUPFAM" id="SSF100879">
    <property type="entry name" value="Lesion bypass DNA polymerase (Y-family), little finger domain"/>
    <property type="match status" value="1"/>
</dbReference>
<dbReference type="InterPro" id="IPR043502">
    <property type="entry name" value="DNA/RNA_pol_sf"/>
</dbReference>
<geneLocation type="plasmid" evidence="7">
    <name>pPR1</name>
</geneLocation>
<dbReference type="Pfam" id="PF11799">
    <property type="entry name" value="IMS_C"/>
    <property type="match status" value="1"/>
</dbReference>
<comment type="caution">
    <text evidence="7">The sequence shown here is derived from an EMBL/GenBank/DDBJ whole genome shotgun (WGS) entry which is preliminary data.</text>
</comment>